<evidence type="ECO:0000313" key="3">
    <source>
        <dbReference type="Proteomes" id="UP000186914"/>
    </source>
</evidence>
<protein>
    <submittedName>
        <fullName evidence="2">Anthranilate phosphoribosyltransferase</fullName>
    </submittedName>
</protein>
<proteinExistence type="predicted"/>
<keyword evidence="2" id="KW-0808">Transferase</keyword>
<dbReference type="Pfam" id="PF01037">
    <property type="entry name" value="AsnC_trans_reg"/>
    <property type="match status" value="1"/>
</dbReference>
<keyword evidence="2" id="KW-0328">Glycosyltransferase</keyword>
<dbReference type="SUPFAM" id="SSF54909">
    <property type="entry name" value="Dimeric alpha+beta barrel"/>
    <property type="match status" value="1"/>
</dbReference>
<evidence type="ECO:0000259" key="1">
    <source>
        <dbReference type="Pfam" id="PF01037"/>
    </source>
</evidence>
<reference evidence="3" key="1">
    <citation type="submission" date="2017-01" db="EMBL/GenBank/DDBJ databases">
        <authorList>
            <person name="Varghese N."/>
            <person name="Submissions S."/>
        </authorList>
    </citation>
    <scope>NUCLEOTIDE SEQUENCE [LARGE SCALE GENOMIC DNA]</scope>
    <source>
        <strain evidence="3">CGMCC 1.7737</strain>
    </source>
</reference>
<sequence length="78" mass="8347">MTDAYVHISAESTSVLHAAREVAEIEEVTSAHVVTGEYDVIAQIELDNPDGLPHVVAEKIQNAPPVEGTMTSVAYEAE</sequence>
<name>A0A1N6YB17_9EURY</name>
<dbReference type="Gene3D" id="3.30.70.920">
    <property type="match status" value="1"/>
</dbReference>
<keyword evidence="3" id="KW-1185">Reference proteome</keyword>
<feature type="domain" description="Transcription regulator AsnC/Lrp ligand binding" evidence="1">
    <location>
        <begin position="6"/>
        <end position="76"/>
    </location>
</feature>
<dbReference type="RefSeq" id="WP_076429295.1">
    <property type="nucleotide sequence ID" value="NZ_FTNO01000001.1"/>
</dbReference>
<evidence type="ECO:0000313" key="2">
    <source>
        <dbReference type="EMBL" id="SIR11778.1"/>
    </source>
</evidence>
<dbReference type="InterPro" id="IPR019887">
    <property type="entry name" value="Tscrpt_reg_AsnC/Lrp_C"/>
</dbReference>
<dbReference type="AlphaFoldDB" id="A0A1N6YB17"/>
<gene>
    <name evidence="2" type="ORF">SAMN05421858_1489</name>
</gene>
<dbReference type="OrthoDB" id="8136at2157"/>
<dbReference type="Proteomes" id="UP000186914">
    <property type="component" value="Unassembled WGS sequence"/>
</dbReference>
<dbReference type="EMBL" id="FTNO01000001">
    <property type="protein sequence ID" value="SIR11778.1"/>
    <property type="molecule type" value="Genomic_DNA"/>
</dbReference>
<dbReference type="GO" id="GO:0016757">
    <property type="term" value="F:glycosyltransferase activity"/>
    <property type="evidence" value="ECO:0007669"/>
    <property type="project" value="UniProtKB-KW"/>
</dbReference>
<dbReference type="InterPro" id="IPR011008">
    <property type="entry name" value="Dimeric_a/b-barrel"/>
</dbReference>
<accession>A0A1N6YB17</accession>
<organism evidence="2 3">
    <name type="scientific">Haladaptatus litoreus</name>
    <dbReference type="NCBI Taxonomy" id="553468"/>
    <lineage>
        <taxon>Archaea</taxon>
        <taxon>Methanobacteriati</taxon>
        <taxon>Methanobacteriota</taxon>
        <taxon>Stenosarchaea group</taxon>
        <taxon>Halobacteria</taxon>
        <taxon>Halobacteriales</taxon>
        <taxon>Haladaptataceae</taxon>
        <taxon>Haladaptatus</taxon>
    </lineage>
</organism>